<reference evidence="4" key="1">
    <citation type="journal article" date="2019" name="Int. J. Syst. Evol. Microbiol.">
        <title>The Global Catalogue of Microorganisms (GCM) 10K type strain sequencing project: providing services to taxonomists for standard genome sequencing and annotation.</title>
        <authorList>
            <consortium name="The Broad Institute Genomics Platform"/>
            <consortium name="The Broad Institute Genome Sequencing Center for Infectious Disease"/>
            <person name="Wu L."/>
            <person name="Ma J."/>
        </authorList>
    </citation>
    <scope>NUCLEOTIDE SEQUENCE [LARGE SCALE GENOMIC DNA]</scope>
    <source>
        <strain evidence="4">CCUG 70865</strain>
    </source>
</reference>
<dbReference type="SUPFAM" id="SSF52172">
    <property type="entry name" value="CheY-like"/>
    <property type="match status" value="1"/>
</dbReference>
<feature type="domain" description="Response regulatory" evidence="2">
    <location>
        <begin position="10"/>
        <end position="132"/>
    </location>
</feature>
<feature type="modified residue" description="4-aspartylphosphate" evidence="1">
    <location>
        <position position="64"/>
    </location>
</feature>
<evidence type="ECO:0000259" key="2">
    <source>
        <dbReference type="PROSITE" id="PS50110"/>
    </source>
</evidence>
<accession>A0ABW4HGY4</accession>
<dbReference type="PROSITE" id="PS50110">
    <property type="entry name" value="RESPONSE_REGULATORY"/>
    <property type="match status" value="1"/>
</dbReference>
<keyword evidence="1" id="KW-0597">Phosphoprotein</keyword>
<protein>
    <submittedName>
        <fullName evidence="3">Response regulator</fullName>
    </submittedName>
</protein>
<organism evidence="3 4">
    <name type="scientific">Flavobacterium artemisiae</name>
    <dbReference type="NCBI Taxonomy" id="2126556"/>
    <lineage>
        <taxon>Bacteria</taxon>
        <taxon>Pseudomonadati</taxon>
        <taxon>Bacteroidota</taxon>
        <taxon>Flavobacteriia</taxon>
        <taxon>Flavobacteriales</taxon>
        <taxon>Flavobacteriaceae</taxon>
        <taxon>Flavobacterium</taxon>
    </lineage>
</organism>
<dbReference type="RefSeq" id="WP_379815513.1">
    <property type="nucleotide sequence ID" value="NZ_JBHUDZ010000016.1"/>
</dbReference>
<dbReference type="Proteomes" id="UP001597138">
    <property type="component" value="Unassembled WGS sequence"/>
</dbReference>
<dbReference type="EMBL" id="JBHUDZ010000016">
    <property type="protein sequence ID" value="MFD1604422.1"/>
    <property type="molecule type" value="Genomic_DNA"/>
</dbReference>
<dbReference type="InterPro" id="IPR001789">
    <property type="entry name" value="Sig_transdc_resp-reg_receiver"/>
</dbReference>
<keyword evidence="4" id="KW-1185">Reference proteome</keyword>
<dbReference type="InterPro" id="IPR011006">
    <property type="entry name" value="CheY-like_superfamily"/>
</dbReference>
<evidence type="ECO:0000313" key="4">
    <source>
        <dbReference type="Proteomes" id="UP001597138"/>
    </source>
</evidence>
<gene>
    <name evidence="3" type="ORF">ACFSC2_16920</name>
</gene>
<dbReference type="InterPro" id="IPR052893">
    <property type="entry name" value="TCS_response_regulator"/>
</dbReference>
<evidence type="ECO:0000256" key="1">
    <source>
        <dbReference type="PROSITE-ProRule" id="PRU00169"/>
    </source>
</evidence>
<evidence type="ECO:0000313" key="3">
    <source>
        <dbReference type="EMBL" id="MFD1604422.1"/>
    </source>
</evidence>
<name>A0ABW4HGY4_9FLAO</name>
<dbReference type="Gene3D" id="3.40.50.2300">
    <property type="match status" value="1"/>
</dbReference>
<dbReference type="SMART" id="SM00448">
    <property type="entry name" value="REC"/>
    <property type="match status" value="1"/>
</dbReference>
<proteinExistence type="predicted"/>
<dbReference type="Pfam" id="PF00072">
    <property type="entry name" value="Response_reg"/>
    <property type="match status" value="1"/>
</dbReference>
<sequence>MSRINSHQKFVFVADDDEDDRLLFLDAVTDLDMPIAVKLAEDGQQLLDELNTALIQLPEIIFLDINMPGKNGFDCLKEIRTAQKNFHDVRVVMLSTSSSPLNIDLSYQLGADFYAIKPGSFEDLKNLLRKIFEIDWINFKKDEKKFLLA</sequence>
<comment type="caution">
    <text evidence="3">The sequence shown here is derived from an EMBL/GenBank/DDBJ whole genome shotgun (WGS) entry which is preliminary data.</text>
</comment>
<dbReference type="PANTHER" id="PTHR44520:SF2">
    <property type="entry name" value="RESPONSE REGULATOR RCP1"/>
    <property type="match status" value="1"/>
</dbReference>
<dbReference type="PANTHER" id="PTHR44520">
    <property type="entry name" value="RESPONSE REGULATOR RCP1-RELATED"/>
    <property type="match status" value="1"/>
</dbReference>